<dbReference type="PANTHER" id="PTHR43968:SF6">
    <property type="entry name" value="GLUTATHIONE S-TRANSFERASE OMEGA"/>
    <property type="match status" value="1"/>
</dbReference>
<evidence type="ECO:0000259" key="1">
    <source>
        <dbReference type="PROSITE" id="PS50404"/>
    </source>
</evidence>
<proteinExistence type="predicted"/>
<dbReference type="InterPro" id="IPR036282">
    <property type="entry name" value="Glutathione-S-Trfase_C_sf"/>
</dbReference>
<protein>
    <submittedName>
        <fullName evidence="3">Glutathione S-transferase, amine-terminal domain protein</fullName>
    </submittedName>
</protein>
<evidence type="ECO:0000313" key="4">
    <source>
        <dbReference type="Proteomes" id="UP000009168"/>
    </source>
</evidence>
<dbReference type="Proteomes" id="UP000009168">
    <property type="component" value="Unassembled WGS sequence"/>
</dbReference>
<dbReference type="OMA" id="HCIRVVL"/>
<dbReference type="InterPro" id="IPR004045">
    <property type="entry name" value="Glutathione_S-Trfase_N"/>
</dbReference>
<feature type="domain" description="GST C-terminal" evidence="2">
    <location>
        <begin position="86"/>
        <end position="225"/>
    </location>
</feature>
<dbReference type="InParanoid" id="I7MIL0"/>
<dbReference type="PROSITE" id="PS51354">
    <property type="entry name" value="GLUTAREDOXIN_2"/>
    <property type="match status" value="1"/>
</dbReference>
<dbReference type="GO" id="GO:0005737">
    <property type="term" value="C:cytoplasm"/>
    <property type="evidence" value="ECO:0007669"/>
    <property type="project" value="TreeGrafter"/>
</dbReference>
<sequence>MSQLTLYGFLLCPYVQRARFALENIGVKYDYKEIDIYKFKHREQAYLDINPFGKVPSISFNNQIIYESLPLLEFLENEFGGVFPQDNIRKTQQRIWANYFNSNFIDRMWAIFGIIKKKDAEGSKKLANELAEVLRFFTKNSKLSERIKLNPNSYFEGETLTYVDFAIGPHFKMLDAMYRVFFKVNFFDQIENQDELIQNFKIYFQNVVSSDSFKRTVTNPLNLPAQGDNFLLDQLQYTPKSYHFDNFIEFYITKRYVEA</sequence>
<dbReference type="AlphaFoldDB" id="I7MIL0"/>
<dbReference type="Gene3D" id="1.20.1050.10">
    <property type="match status" value="1"/>
</dbReference>
<evidence type="ECO:0000313" key="3">
    <source>
        <dbReference type="EMBL" id="EAR93801.1"/>
    </source>
</evidence>
<dbReference type="EMBL" id="GG662719">
    <property type="protein sequence ID" value="EAR93801.1"/>
    <property type="molecule type" value="Genomic_DNA"/>
</dbReference>
<dbReference type="InterPro" id="IPR050983">
    <property type="entry name" value="GST_Omega/HSP26"/>
</dbReference>
<dbReference type="Pfam" id="PF13417">
    <property type="entry name" value="GST_N_3"/>
    <property type="match status" value="1"/>
</dbReference>
<dbReference type="CDD" id="cd00570">
    <property type="entry name" value="GST_N_family"/>
    <property type="match status" value="1"/>
</dbReference>
<accession>I7MIL0</accession>
<dbReference type="PANTHER" id="PTHR43968">
    <property type="match status" value="1"/>
</dbReference>
<dbReference type="GeneID" id="7836327"/>
<evidence type="ECO:0000259" key="2">
    <source>
        <dbReference type="PROSITE" id="PS50405"/>
    </source>
</evidence>
<dbReference type="PROSITE" id="PS50405">
    <property type="entry name" value="GST_CTER"/>
    <property type="match status" value="1"/>
</dbReference>
<dbReference type="Gene3D" id="3.40.30.10">
    <property type="entry name" value="Glutaredoxin"/>
    <property type="match status" value="1"/>
</dbReference>
<dbReference type="InterPro" id="IPR040079">
    <property type="entry name" value="Glutathione_S-Trfase"/>
</dbReference>
<gene>
    <name evidence="3" type="ORF">TTHERM_00400730</name>
</gene>
<feature type="domain" description="GST N-terminal" evidence="1">
    <location>
        <begin position="2"/>
        <end position="83"/>
    </location>
</feature>
<dbReference type="SFLD" id="SFLDG00358">
    <property type="entry name" value="Main_(cytGST)"/>
    <property type="match status" value="1"/>
</dbReference>
<keyword evidence="4" id="KW-1185">Reference proteome</keyword>
<dbReference type="HOGENOM" id="CLU_090185_0_0_1"/>
<dbReference type="STRING" id="312017.I7MIL0"/>
<dbReference type="SUPFAM" id="SSF47616">
    <property type="entry name" value="GST C-terminal domain-like"/>
    <property type="match status" value="1"/>
</dbReference>
<dbReference type="InterPro" id="IPR036249">
    <property type="entry name" value="Thioredoxin-like_sf"/>
</dbReference>
<dbReference type="RefSeq" id="XP_001014046.1">
    <property type="nucleotide sequence ID" value="XM_001014046.1"/>
</dbReference>
<dbReference type="SFLD" id="SFLDS00019">
    <property type="entry name" value="Glutathione_Transferase_(cytos"/>
    <property type="match status" value="1"/>
</dbReference>
<dbReference type="OrthoDB" id="4951845at2759"/>
<dbReference type="PROSITE" id="PS50404">
    <property type="entry name" value="GST_NTER"/>
    <property type="match status" value="1"/>
</dbReference>
<organism evidence="3 4">
    <name type="scientific">Tetrahymena thermophila (strain SB210)</name>
    <dbReference type="NCBI Taxonomy" id="312017"/>
    <lineage>
        <taxon>Eukaryota</taxon>
        <taxon>Sar</taxon>
        <taxon>Alveolata</taxon>
        <taxon>Ciliophora</taxon>
        <taxon>Intramacronucleata</taxon>
        <taxon>Oligohymenophorea</taxon>
        <taxon>Hymenostomatida</taxon>
        <taxon>Tetrahymenina</taxon>
        <taxon>Tetrahymenidae</taxon>
        <taxon>Tetrahymena</taxon>
    </lineage>
</organism>
<reference evidence="4" key="1">
    <citation type="journal article" date="2006" name="PLoS Biol.">
        <title>Macronuclear genome sequence of the ciliate Tetrahymena thermophila, a model eukaryote.</title>
        <authorList>
            <person name="Eisen J.A."/>
            <person name="Coyne R.S."/>
            <person name="Wu M."/>
            <person name="Wu D."/>
            <person name="Thiagarajan M."/>
            <person name="Wortman J.R."/>
            <person name="Badger J.H."/>
            <person name="Ren Q."/>
            <person name="Amedeo P."/>
            <person name="Jones K.M."/>
            <person name="Tallon L.J."/>
            <person name="Delcher A.L."/>
            <person name="Salzberg S.L."/>
            <person name="Silva J.C."/>
            <person name="Haas B.J."/>
            <person name="Majoros W.H."/>
            <person name="Farzad M."/>
            <person name="Carlton J.M."/>
            <person name="Smith R.K. Jr."/>
            <person name="Garg J."/>
            <person name="Pearlman R.E."/>
            <person name="Karrer K.M."/>
            <person name="Sun L."/>
            <person name="Manning G."/>
            <person name="Elde N.C."/>
            <person name="Turkewitz A.P."/>
            <person name="Asai D.J."/>
            <person name="Wilkes D.E."/>
            <person name="Wang Y."/>
            <person name="Cai H."/>
            <person name="Collins K."/>
            <person name="Stewart B.A."/>
            <person name="Lee S.R."/>
            <person name="Wilamowska K."/>
            <person name="Weinberg Z."/>
            <person name="Ruzzo W.L."/>
            <person name="Wloga D."/>
            <person name="Gaertig J."/>
            <person name="Frankel J."/>
            <person name="Tsao C.-C."/>
            <person name="Gorovsky M.A."/>
            <person name="Keeling P.J."/>
            <person name="Waller R.F."/>
            <person name="Patron N.J."/>
            <person name="Cherry J.M."/>
            <person name="Stover N.A."/>
            <person name="Krieger C.J."/>
            <person name="del Toro C."/>
            <person name="Ryder H.F."/>
            <person name="Williamson S.C."/>
            <person name="Barbeau R.A."/>
            <person name="Hamilton E.P."/>
            <person name="Orias E."/>
        </authorList>
    </citation>
    <scope>NUCLEOTIDE SEQUENCE [LARGE SCALE GENOMIC DNA]</scope>
    <source>
        <strain evidence="4">SB210</strain>
    </source>
</reference>
<dbReference type="InterPro" id="IPR010987">
    <property type="entry name" value="Glutathione-S-Trfase_C-like"/>
</dbReference>
<dbReference type="eggNOG" id="KOG0406">
    <property type="taxonomic scope" value="Eukaryota"/>
</dbReference>
<name>I7MIL0_TETTS</name>
<dbReference type="KEGG" id="tet:TTHERM_00400730"/>
<dbReference type="SUPFAM" id="SSF52833">
    <property type="entry name" value="Thioredoxin-like"/>
    <property type="match status" value="1"/>
</dbReference>